<dbReference type="Gene3D" id="3.80.10.10">
    <property type="entry name" value="Ribonuclease Inhibitor"/>
    <property type="match status" value="1"/>
</dbReference>
<dbReference type="Pfam" id="PF12937">
    <property type="entry name" value="F-box-like"/>
    <property type="match status" value="1"/>
</dbReference>
<dbReference type="InterPro" id="IPR036047">
    <property type="entry name" value="F-box-like_dom_sf"/>
</dbReference>
<protein>
    <recommendedName>
        <fullName evidence="1">F-box domain-containing protein</fullName>
    </recommendedName>
</protein>
<dbReference type="EMBL" id="AWUE01015378">
    <property type="protein sequence ID" value="OMO98155.1"/>
    <property type="molecule type" value="Genomic_DNA"/>
</dbReference>
<organism evidence="2 3">
    <name type="scientific">Corchorus olitorius</name>
    <dbReference type="NCBI Taxonomy" id="93759"/>
    <lineage>
        <taxon>Eukaryota</taxon>
        <taxon>Viridiplantae</taxon>
        <taxon>Streptophyta</taxon>
        <taxon>Embryophyta</taxon>
        <taxon>Tracheophyta</taxon>
        <taxon>Spermatophyta</taxon>
        <taxon>Magnoliopsida</taxon>
        <taxon>eudicotyledons</taxon>
        <taxon>Gunneridae</taxon>
        <taxon>Pentapetalae</taxon>
        <taxon>rosids</taxon>
        <taxon>malvids</taxon>
        <taxon>Malvales</taxon>
        <taxon>Malvaceae</taxon>
        <taxon>Grewioideae</taxon>
        <taxon>Apeibeae</taxon>
        <taxon>Corchorus</taxon>
    </lineage>
</organism>
<dbReference type="SUPFAM" id="SSF81383">
    <property type="entry name" value="F-box domain"/>
    <property type="match status" value="1"/>
</dbReference>
<comment type="caution">
    <text evidence="2">The sequence shown here is derived from an EMBL/GenBank/DDBJ whole genome shotgun (WGS) entry which is preliminary data.</text>
</comment>
<dbReference type="PANTHER" id="PTHR34145">
    <property type="entry name" value="OS02G0105600 PROTEIN"/>
    <property type="match status" value="1"/>
</dbReference>
<dbReference type="CDD" id="cd09917">
    <property type="entry name" value="F-box_SF"/>
    <property type="match status" value="1"/>
</dbReference>
<accession>A0A1R3JTI4</accession>
<dbReference type="AlphaFoldDB" id="A0A1R3JTI4"/>
<evidence type="ECO:0000259" key="1">
    <source>
        <dbReference type="Pfam" id="PF12937"/>
    </source>
</evidence>
<sequence>METPQHVYDRFTDLPEDIILHIFFSFLHDDYDIVQLSSVCQKFRKICLSCPNLLFKLAFRNEEPCKANCKKIKRFLRDSVDIDDQDVLFRLCLPWFCHSHSCCYTSFEFLVWVKRALRNNEVQELDIAVPNHEPFKFPASYKSLTVLKLNKLRDRESKLVALDLPSLEALSLTSVSVDPGKFGEWVSSNSCKSLKVLNLEEFNSDNANLNISSSSLKVLTLASCAGPPEDGNLFISCSSLEKLSITNCSFLDLVLCVMNTHSLKALEISDCVIFDNFDININSVEQLQTFTLAMELALSLKEGSVPSINIPNSHSLRHAFISLEPFVSWADSLRNYPIFTCNGLIKLINGVRYAKSLQLNRDIIHALWYHDQWPKLEYLEHLEVIFDAEEDVDVHTYQIAAFVVGLCSLKTLTLRFDENATPLSETEVVNQLRSELLKKHGVESNHLNIICTAIENKDE</sequence>
<proteinExistence type="predicted"/>
<dbReference type="SUPFAM" id="SSF52047">
    <property type="entry name" value="RNI-like"/>
    <property type="match status" value="1"/>
</dbReference>
<dbReference type="InterPro" id="IPR032675">
    <property type="entry name" value="LRR_dom_sf"/>
</dbReference>
<dbReference type="InterPro" id="IPR001810">
    <property type="entry name" value="F-box_dom"/>
</dbReference>
<keyword evidence="3" id="KW-1185">Reference proteome</keyword>
<feature type="domain" description="F-box" evidence="1">
    <location>
        <begin position="12"/>
        <end position="50"/>
    </location>
</feature>
<dbReference type="OrthoDB" id="832440at2759"/>
<dbReference type="Proteomes" id="UP000187203">
    <property type="component" value="Unassembled WGS sequence"/>
</dbReference>
<evidence type="ECO:0000313" key="3">
    <source>
        <dbReference type="Proteomes" id="UP000187203"/>
    </source>
</evidence>
<evidence type="ECO:0000313" key="2">
    <source>
        <dbReference type="EMBL" id="OMO98155.1"/>
    </source>
</evidence>
<dbReference type="InterPro" id="IPR053772">
    <property type="entry name" value="At1g61320/At1g61330-like"/>
</dbReference>
<gene>
    <name evidence="2" type="ORF">COLO4_14114</name>
</gene>
<reference evidence="3" key="1">
    <citation type="submission" date="2013-09" db="EMBL/GenBank/DDBJ databases">
        <title>Corchorus olitorius genome sequencing.</title>
        <authorList>
            <person name="Alam M."/>
            <person name="Haque M.S."/>
            <person name="Islam M.S."/>
            <person name="Emdad E.M."/>
            <person name="Islam M.M."/>
            <person name="Ahmed B."/>
            <person name="Halim A."/>
            <person name="Hossen Q.M.M."/>
            <person name="Hossain M.Z."/>
            <person name="Ahmed R."/>
            <person name="Khan M.M."/>
            <person name="Islam R."/>
            <person name="Rashid M.M."/>
            <person name="Khan S.A."/>
            <person name="Rahman M.S."/>
            <person name="Alam M."/>
            <person name="Yahiya A.S."/>
            <person name="Khan M.S."/>
            <person name="Azam M.S."/>
            <person name="Haque T."/>
            <person name="Lashkar M.Z.H."/>
            <person name="Akhand A.I."/>
            <person name="Morshed G."/>
            <person name="Roy S."/>
            <person name="Uddin K.S."/>
            <person name="Rabeya T."/>
            <person name="Hossain A.S."/>
            <person name="Chowdhury A."/>
            <person name="Snigdha A.R."/>
            <person name="Mortoza M.S."/>
            <person name="Matin S.A."/>
            <person name="Hoque S.M.E."/>
            <person name="Islam M.K."/>
            <person name="Roy D.K."/>
            <person name="Haider R."/>
            <person name="Moosa M.M."/>
            <person name="Elias S.M."/>
            <person name="Hasan A.M."/>
            <person name="Jahan S."/>
            <person name="Shafiuddin M."/>
            <person name="Mahmood N."/>
            <person name="Shommy N.S."/>
        </authorList>
    </citation>
    <scope>NUCLEOTIDE SEQUENCE [LARGE SCALE GENOMIC DNA]</scope>
    <source>
        <strain evidence="3">cv. O-4</strain>
    </source>
</reference>
<dbReference type="Gene3D" id="1.20.1280.50">
    <property type="match status" value="1"/>
</dbReference>
<name>A0A1R3JTI4_9ROSI</name>